<organism evidence="1 2">
    <name type="scientific">Chaetomium tenue</name>
    <dbReference type="NCBI Taxonomy" id="1854479"/>
    <lineage>
        <taxon>Eukaryota</taxon>
        <taxon>Fungi</taxon>
        <taxon>Dikarya</taxon>
        <taxon>Ascomycota</taxon>
        <taxon>Pezizomycotina</taxon>
        <taxon>Sordariomycetes</taxon>
        <taxon>Sordariomycetidae</taxon>
        <taxon>Sordariales</taxon>
        <taxon>Chaetomiaceae</taxon>
        <taxon>Chaetomium</taxon>
    </lineage>
</organism>
<protein>
    <submittedName>
        <fullName evidence="1">Uncharacterized protein</fullName>
    </submittedName>
</protein>
<gene>
    <name evidence="1" type="ORF">F5144DRAFT_390034</name>
</gene>
<name>A0ACB7NV49_9PEZI</name>
<evidence type="ECO:0000313" key="1">
    <source>
        <dbReference type="EMBL" id="KAH6617339.1"/>
    </source>
</evidence>
<comment type="caution">
    <text evidence="1">The sequence shown here is derived from an EMBL/GenBank/DDBJ whole genome shotgun (WGS) entry which is preliminary data.</text>
</comment>
<evidence type="ECO:0000313" key="2">
    <source>
        <dbReference type="Proteomes" id="UP000724584"/>
    </source>
</evidence>
<reference evidence="1 2" key="1">
    <citation type="journal article" date="2021" name="Nat. Commun.">
        <title>Genetic determinants of endophytism in the Arabidopsis root mycobiome.</title>
        <authorList>
            <person name="Mesny F."/>
            <person name="Miyauchi S."/>
            <person name="Thiergart T."/>
            <person name="Pickel B."/>
            <person name="Atanasova L."/>
            <person name="Karlsson M."/>
            <person name="Huettel B."/>
            <person name="Barry K.W."/>
            <person name="Haridas S."/>
            <person name="Chen C."/>
            <person name="Bauer D."/>
            <person name="Andreopoulos W."/>
            <person name="Pangilinan J."/>
            <person name="LaButti K."/>
            <person name="Riley R."/>
            <person name="Lipzen A."/>
            <person name="Clum A."/>
            <person name="Drula E."/>
            <person name="Henrissat B."/>
            <person name="Kohler A."/>
            <person name="Grigoriev I.V."/>
            <person name="Martin F.M."/>
            <person name="Hacquard S."/>
        </authorList>
    </citation>
    <scope>NUCLEOTIDE SEQUENCE [LARGE SCALE GENOMIC DNA]</scope>
    <source>
        <strain evidence="1 2">MPI-SDFR-AT-0079</strain>
    </source>
</reference>
<keyword evidence="2" id="KW-1185">Reference proteome</keyword>
<dbReference type="EMBL" id="JAGIZQ010000007">
    <property type="protein sequence ID" value="KAH6617339.1"/>
    <property type="molecule type" value="Genomic_DNA"/>
</dbReference>
<sequence>MKTEGPVSKTALSMTGDFIQSGGRLPLPAHNKTPSKTTGRETRASNCEFSILANLKLHPGISSGSEQLNKANYQWGPNRCRSPTENRILLLEPPRTVEASPEGYIRPAADPPPKDPEPAALFPRESPCAGILVALANRHAADSPSEGPPRESSRLSDMRHGVHLPIGACFRVLPCFHGFVVPPLSISLASPPGEKLGKAHHAPASPIYTLPLI</sequence>
<dbReference type="Proteomes" id="UP000724584">
    <property type="component" value="Unassembled WGS sequence"/>
</dbReference>
<accession>A0ACB7NV49</accession>
<proteinExistence type="predicted"/>